<sequence length="110" mass="11877">MGLDEETLASVSSTVAELAGHCCARDPRQRPDMGHAVDVLLSSLAELWKPAGEEVEIEYGMNLAERLKKWQASDGMSGTGSSFSYLGRNADTKTSKPPRPSGFADSFTRL</sequence>
<dbReference type="GO" id="GO:0016020">
    <property type="term" value="C:membrane"/>
    <property type="evidence" value="ECO:0007669"/>
    <property type="project" value="UniProtKB-SubCell"/>
</dbReference>
<reference evidence="12" key="1">
    <citation type="journal article" date="2023" name="Proc. Natl. Acad. Sci. U.S.A.">
        <title>Genomic and structural basis for evolution of tropane alkaloid biosynthesis.</title>
        <authorList>
            <person name="Wanga Y.-J."/>
            <person name="Taina T."/>
            <person name="Yua J.-Y."/>
            <person name="Lia J."/>
            <person name="Xua B."/>
            <person name="Chenc J."/>
            <person name="D'Auriad J.C."/>
            <person name="Huanga J.-P."/>
            <person name="Huanga S.-X."/>
        </authorList>
    </citation>
    <scope>NUCLEOTIDE SEQUENCE [LARGE SCALE GENOMIC DNA]</scope>
    <source>
        <strain evidence="12">cv. KIB-2019</strain>
    </source>
</reference>
<evidence type="ECO:0000256" key="8">
    <source>
        <dbReference type="ARBA" id="ARBA00023170"/>
    </source>
</evidence>
<dbReference type="PANTHER" id="PTHR47986:SF34">
    <property type="entry name" value="RECEPTOR-LIKE KINASE TMK2"/>
    <property type="match status" value="1"/>
</dbReference>
<gene>
    <name evidence="11" type="ORF">K7X08_032702</name>
</gene>
<comment type="caution">
    <text evidence="11">The sequence shown here is derived from an EMBL/GenBank/DDBJ whole genome shotgun (WGS) entry which is preliminary data.</text>
</comment>
<dbReference type="OrthoDB" id="1607253at2759"/>
<keyword evidence="2" id="KW-0433">Leucine-rich repeat</keyword>
<accession>A0A9Q1RRD1</accession>
<evidence type="ECO:0000256" key="1">
    <source>
        <dbReference type="ARBA" id="ARBA00004167"/>
    </source>
</evidence>
<evidence type="ECO:0000256" key="2">
    <source>
        <dbReference type="ARBA" id="ARBA00022614"/>
    </source>
</evidence>
<keyword evidence="6" id="KW-1133">Transmembrane helix</keyword>
<evidence type="ECO:0000256" key="6">
    <source>
        <dbReference type="ARBA" id="ARBA00022989"/>
    </source>
</evidence>
<proteinExistence type="predicted"/>
<evidence type="ECO:0000256" key="10">
    <source>
        <dbReference type="SAM" id="MobiDB-lite"/>
    </source>
</evidence>
<feature type="compositionally biased region" description="Polar residues" evidence="10">
    <location>
        <begin position="74"/>
        <end position="84"/>
    </location>
</feature>
<evidence type="ECO:0000256" key="4">
    <source>
        <dbReference type="ARBA" id="ARBA00022729"/>
    </source>
</evidence>
<keyword evidence="7" id="KW-0472">Membrane</keyword>
<evidence type="ECO:0000256" key="3">
    <source>
        <dbReference type="ARBA" id="ARBA00022692"/>
    </source>
</evidence>
<dbReference type="InterPro" id="IPR052422">
    <property type="entry name" value="Auxin_Ser/Thr_Kinase"/>
</dbReference>
<keyword evidence="9" id="KW-0325">Glycoprotein</keyword>
<dbReference type="PANTHER" id="PTHR47986">
    <property type="entry name" value="OSJNBA0070M12.3 PROTEIN"/>
    <property type="match status" value="1"/>
</dbReference>
<comment type="subcellular location">
    <subcellularLocation>
        <location evidence="1">Membrane</location>
        <topology evidence="1">Single-pass membrane protein</topology>
    </subcellularLocation>
</comment>
<dbReference type="EMBL" id="JAJAGQ010000003">
    <property type="protein sequence ID" value="KAJ8568965.1"/>
    <property type="molecule type" value="Genomic_DNA"/>
</dbReference>
<dbReference type="Proteomes" id="UP001152561">
    <property type="component" value="Unassembled WGS sequence"/>
</dbReference>
<evidence type="ECO:0000313" key="12">
    <source>
        <dbReference type="Proteomes" id="UP001152561"/>
    </source>
</evidence>
<keyword evidence="12" id="KW-1185">Reference proteome</keyword>
<dbReference type="AlphaFoldDB" id="A0A9Q1RRD1"/>
<keyword evidence="3" id="KW-0812">Transmembrane</keyword>
<organism evidence="11 12">
    <name type="scientific">Anisodus acutangulus</name>
    <dbReference type="NCBI Taxonomy" id="402998"/>
    <lineage>
        <taxon>Eukaryota</taxon>
        <taxon>Viridiplantae</taxon>
        <taxon>Streptophyta</taxon>
        <taxon>Embryophyta</taxon>
        <taxon>Tracheophyta</taxon>
        <taxon>Spermatophyta</taxon>
        <taxon>Magnoliopsida</taxon>
        <taxon>eudicotyledons</taxon>
        <taxon>Gunneridae</taxon>
        <taxon>Pentapetalae</taxon>
        <taxon>asterids</taxon>
        <taxon>lamiids</taxon>
        <taxon>Solanales</taxon>
        <taxon>Solanaceae</taxon>
        <taxon>Solanoideae</taxon>
        <taxon>Hyoscyameae</taxon>
        <taxon>Anisodus</taxon>
    </lineage>
</organism>
<keyword evidence="4" id="KW-0732">Signal</keyword>
<evidence type="ECO:0000256" key="9">
    <source>
        <dbReference type="ARBA" id="ARBA00023180"/>
    </source>
</evidence>
<evidence type="ECO:0000313" key="11">
    <source>
        <dbReference type="EMBL" id="KAJ8568965.1"/>
    </source>
</evidence>
<keyword evidence="8" id="KW-0675">Receptor</keyword>
<keyword evidence="5" id="KW-0677">Repeat</keyword>
<feature type="region of interest" description="Disordered" evidence="10">
    <location>
        <begin position="73"/>
        <end position="110"/>
    </location>
</feature>
<evidence type="ECO:0000256" key="5">
    <source>
        <dbReference type="ARBA" id="ARBA00022737"/>
    </source>
</evidence>
<name>A0A9Q1RRD1_9SOLA</name>
<protein>
    <submittedName>
        <fullName evidence="11">Uncharacterized protein</fullName>
    </submittedName>
</protein>
<evidence type="ECO:0000256" key="7">
    <source>
        <dbReference type="ARBA" id="ARBA00023136"/>
    </source>
</evidence>